<dbReference type="EMBL" id="APJA01000014">
    <property type="protein sequence ID" value="ERK29873.1"/>
    <property type="molecule type" value="Genomic_DNA"/>
</dbReference>
<feature type="domain" description="Cupin type-2" evidence="2">
    <location>
        <begin position="45"/>
        <end position="113"/>
    </location>
</feature>
<dbReference type="STRING" id="1294142.CINTURNW_3029"/>
<dbReference type="InterPro" id="IPR013096">
    <property type="entry name" value="Cupin_2"/>
</dbReference>
<sequence>MYKISNINTIPDEYIDDPNFESKMKSLLIGDALGSEKIYVNIDFVKPGGKSTMYHSHSRQEEFFLIMSGNGLLRINEEEIQVKTGDVISKPAGKNIAHQFINNSTEILQILDVGNRDKDDVAIYPDENKIFIRNKKLVFNINDNIENWTSDPN</sequence>
<accession>U2NL49</accession>
<keyword evidence="1" id="KW-0479">Metal-binding</keyword>
<dbReference type="InterPro" id="IPR011051">
    <property type="entry name" value="RmlC_Cupin_sf"/>
</dbReference>
<dbReference type="SUPFAM" id="SSF51182">
    <property type="entry name" value="RmlC-like cupins"/>
    <property type="match status" value="1"/>
</dbReference>
<dbReference type="PATRIC" id="fig|1294142.3.peg.3150"/>
<dbReference type="InterPro" id="IPR051610">
    <property type="entry name" value="GPI/OXD"/>
</dbReference>
<dbReference type="RefSeq" id="WP_021803004.1">
    <property type="nucleotide sequence ID" value="NZ_KI273145.1"/>
</dbReference>
<organism evidence="3 4">
    <name type="scientific">Clostridium intestinale URNW</name>
    <dbReference type="NCBI Taxonomy" id="1294142"/>
    <lineage>
        <taxon>Bacteria</taxon>
        <taxon>Bacillati</taxon>
        <taxon>Bacillota</taxon>
        <taxon>Clostridia</taxon>
        <taxon>Eubacteriales</taxon>
        <taxon>Clostridiaceae</taxon>
        <taxon>Clostridium</taxon>
    </lineage>
</organism>
<name>U2NL49_9CLOT</name>
<dbReference type="OrthoDB" id="9797047at2"/>
<evidence type="ECO:0000259" key="2">
    <source>
        <dbReference type="Pfam" id="PF07883"/>
    </source>
</evidence>
<keyword evidence="4" id="KW-1185">Reference proteome</keyword>
<evidence type="ECO:0000256" key="1">
    <source>
        <dbReference type="ARBA" id="ARBA00022723"/>
    </source>
</evidence>
<dbReference type="GO" id="GO:0046872">
    <property type="term" value="F:metal ion binding"/>
    <property type="evidence" value="ECO:0007669"/>
    <property type="project" value="UniProtKB-KW"/>
</dbReference>
<evidence type="ECO:0000313" key="3">
    <source>
        <dbReference type="EMBL" id="ERK29873.1"/>
    </source>
</evidence>
<dbReference type="Pfam" id="PF07883">
    <property type="entry name" value="Cupin_2"/>
    <property type="match status" value="1"/>
</dbReference>
<dbReference type="PANTHER" id="PTHR35848">
    <property type="entry name" value="OXALATE-BINDING PROTEIN"/>
    <property type="match status" value="1"/>
</dbReference>
<evidence type="ECO:0000313" key="4">
    <source>
        <dbReference type="Proteomes" id="UP000016721"/>
    </source>
</evidence>
<dbReference type="CDD" id="cd02224">
    <property type="entry name" value="cupin_SPO2919-like"/>
    <property type="match status" value="1"/>
</dbReference>
<gene>
    <name evidence="3" type="ORF">CINTURNW_3029</name>
</gene>
<dbReference type="Gene3D" id="2.60.120.10">
    <property type="entry name" value="Jelly Rolls"/>
    <property type="match status" value="1"/>
</dbReference>
<reference evidence="3 4" key="1">
    <citation type="journal article" date="2013" name="Genome Announc.">
        <title>Draft Genome Sequence of the Hydrogen- and Ethanol-Producing Bacterium Clostridium intestinale Strain URNW.</title>
        <authorList>
            <person name="Lal S."/>
            <person name="Ramachandran U."/>
            <person name="Zhang X."/>
            <person name="Sparling R."/>
            <person name="Levin D.B."/>
        </authorList>
    </citation>
    <scope>NUCLEOTIDE SEQUENCE [LARGE SCALE GENOMIC DNA]</scope>
    <source>
        <strain evidence="3 4">URNW</strain>
    </source>
</reference>
<dbReference type="HOGENOM" id="CLU_119066_1_0_9"/>
<dbReference type="InterPro" id="IPR014710">
    <property type="entry name" value="RmlC-like_jellyroll"/>
</dbReference>
<dbReference type="eggNOG" id="COG3837">
    <property type="taxonomic scope" value="Bacteria"/>
</dbReference>
<proteinExistence type="predicted"/>
<dbReference type="AlphaFoldDB" id="U2NL49"/>
<dbReference type="Proteomes" id="UP000016721">
    <property type="component" value="Unassembled WGS sequence"/>
</dbReference>
<comment type="caution">
    <text evidence="3">The sequence shown here is derived from an EMBL/GenBank/DDBJ whole genome shotgun (WGS) entry which is preliminary data.</text>
</comment>
<protein>
    <recommendedName>
        <fullName evidence="2">Cupin type-2 domain-containing protein</fullName>
    </recommendedName>
</protein>